<name>A0A3P7L7U2_DIBLA</name>
<protein>
    <submittedName>
        <fullName evidence="1">Uncharacterized protein</fullName>
    </submittedName>
</protein>
<dbReference type="AlphaFoldDB" id="A0A3P7L7U2"/>
<organism evidence="1 2">
    <name type="scientific">Dibothriocephalus latus</name>
    <name type="common">Fish tapeworm</name>
    <name type="synonym">Diphyllobothrium latum</name>
    <dbReference type="NCBI Taxonomy" id="60516"/>
    <lineage>
        <taxon>Eukaryota</taxon>
        <taxon>Metazoa</taxon>
        <taxon>Spiralia</taxon>
        <taxon>Lophotrochozoa</taxon>
        <taxon>Platyhelminthes</taxon>
        <taxon>Cestoda</taxon>
        <taxon>Eucestoda</taxon>
        <taxon>Diphyllobothriidea</taxon>
        <taxon>Diphyllobothriidae</taxon>
        <taxon>Dibothriocephalus</taxon>
    </lineage>
</organism>
<dbReference type="EMBL" id="UYRU01047161">
    <property type="protein sequence ID" value="VDN09490.1"/>
    <property type="molecule type" value="Genomic_DNA"/>
</dbReference>
<sequence length="153" mass="16739">MSAYKDYAEFIMTYQLCPRGFKIFSGLGYEVTTKPTTSPNHLLWSPSSTAVLGVEFAGTPQKAVEPTDGVCLTLFLSLSPPPREPLLGSANQRHSLPFWQTQTTCALATGFLLCRIWHSTGNVTVDLSERDKSLILSLPDLRAGTRCCISLPS</sequence>
<gene>
    <name evidence="1" type="ORF">DILT_LOCUS5321</name>
</gene>
<evidence type="ECO:0000313" key="1">
    <source>
        <dbReference type="EMBL" id="VDN09490.1"/>
    </source>
</evidence>
<evidence type="ECO:0000313" key="2">
    <source>
        <dbReference type="Proteomes" id="UP000281553"/>
    </source>
</evidence>
<dbReference type="OrthoDB" id="10467496at2759"/>
<reference evidence="1 2" key="1">
    <citation type="submission" date="2018-11" db="EMBL/GenBank/DDBJ databases">
        <authorList>
            <consortium name="Pathogen Informatics"/>
        </authorList>
    </citation>
    <scope>NUCLEOTIDE SEQUENCE [LARGE SCALE GENOMIC DNA]</scope>
</reference>
<keyword evidence="2" id="KW-1185">Reference proteome</keyword>
<proteinExistence type="predicted"/>
<dbReference type="Proteomes" id="UP000281553">
    <property type="component" value="Unassembled WGS sequence"/>
</dbReference>
<accession>A0A3P7L7U2</accession>